<dbReference type="InterPro" id="IPR050352">
    <property type="entry name" value="ABCG_transporters"/>
</dbReference>
<feature type="transmembrane region" description="Helical" evidence="8">
    <location>
        <begin position="414"/>
        <end position="437"/>
    </location>
</feature>
<dbReference type="InterPro" id="IPR003439">
    <property type="entry name" value="ABC_transporter-like_ATP-bd"/>
</dbReference>
<evidence type="ECO:0000259" key="9">
    <source>
        <dbReference type="PROSITE" id="PS50893"/>
    </source>
</evidence>
<evidence type="ECO:0000256" key="3">
    <source>
        <dbReference type="ARBA" id="ARBA00022692"/>
    </source>
</evidence>
<keyword evidence="6 8" id="KW-1133">Transmembrane helix</keyword>
<dbReference type="SUPFAM" id="SSF52540">
    <property type="entry name" value="P-loop containing nucleoside triphosphate hydrolases"/>
    <property type="match status" value="1"/>
</dbReference>
<protein>
    <recommendedName>
        <fullName evidence="9">ABC transporter domain-containing protein</fullName>
    </recommendedName>
</protein>
<evidence type="ECO:0000256" key="6">
    <source>
        <dbReference type="ARBA" id="ARBA00022989"/>
    </source>
</evidence>
<dbReference type="OrthoDB" id="66620at2759"/>
<dbReference type="Pfam" id="PF01061">
    <property type="entry name" value="ABC2_membrane"/>
    <property type="match status" value="1"/>
</dbReference>
<dbReference type="Gene3D" id="3.40.50.300">
    <property type="entry name" value="P-loop containing nucleotide triphosphate hydrolases"/>
    <property type="match status" value="1"/>
</dbReference>
<dbReference type="GO" id="GO:0016020">
    <property type="term" value="C:membrane"/>
    <property type="evidence" value="ECO:0007669"/>
    <property type="project" value="UniProtKB-SubCell"/>
</dbReference>
<dbReference type="GO" id="GO:0005524">
    <property type="term" value="F:ATP binding"/>
    <property type="evidence" value="ECO:0007669"/>
    <property type="project" value="UniProtKB-KW"/>
</dbReference>
<dbReference type="PROSITE" id="PS50893">
    <property type="entry name" value="ABC_TRANSPORTER_2"/>
    <property type="match status" value="1"/>
</dbReference>
<reference evidence="10 11" key="1">
    <citation type="journal article" date="2018" name="MBio">
        <title>Comparative Genomics Reveals the Core Gene Toolbox for the Fungus-Insect Symbiosis.</title>
        <authorList>
            <person name="Wang Y."/>
            <person name="Stata M."/>
            <person name="Wang W."/>
            <person name="Stajich J.E."/>
            <person name="White M.M."/>
            <person name="Moncalvo J.M."/>
        </authorList>
    </citation>
    <scope>NUCLEOTIDE SEQUENCE [LARGE SCALE GENOMIC DNA]</scope>
    <source>
        <strain evidence="10 11">AUS-77-4</strain>
    </source>
</reference>
<dbReference type="Pfam" id="PF00005">
    <property type="entry name" value="ABC_tran"/>
    <property type="match status" value="1"/>
</dbReference>
<dbReference type="InterPro" id="IPR027417">
    <property type="entry name" value="P-loop_NTPase"/>
</dbReference>
<name>A0A2T9Z2E3_9FUNG</name>
<dbReference type="STRING" id="61424.A0A2T9Z2E3"/>
<evidence type="ECO:0000256" key="8">
    <source>
        <dbReference type="SAM" id="Phobius"/>
    </source>
</evidence>
<evidence type="ECO:0000313" key="11">
    <source>
        <dbReference type="Proteomes" id="UP000245699"/>
    </source>
</evidence>
<dbReference type="InterPro" id="IPR043926">
    <property type="entry name" value="ABCG_dom"/>
</dbReference>
<feature type="transmembrane region" description="Helical" evidence="8">
    <location>
        <begin position="458"/>
        <end position="488"/>
    </location>
</feature>
<accession>A0A2T9Z2E3</accession>
<dbReference type="PANTHER" id="PTHR48041">
    <property type="entry name" value="ABC TRANSPORTER G FAMILY MEMBER 28"/>
    <property type="match status" value="1"/>
</dbReference>
<dbReference type="InterPro" id="IPR003593">
    <property type="entry name" value="AAA+_ATPase"/>
</dbReference>
<feature type="transmembrane region" description="Helical" evidence="8">
    <location>
        <begin position="382"/>
        <end position="402"/>
    </location>
</feature>
<evidence type="ECO:0000313" key="10">
    <source>
        <dbReference type="EMBL" id="PVU98739.1"/>
    </source>
</evidence>
<gene>
    <name evidence="10" type="ORF">BB559_001311</name>
</gene>
<dbReference type="Pfam" id="PF19055">
    <property type="entry name" value="ABC2_membrane_7"/>
    <property type="match status" value="1"/>
</dbReference>
<dbReference type="AlphaFoldDB" id="A0A2T9Z2E3"/>
<dbReference type="Proteomes" id="UP000245699">
    <property type="component" value="Unassembled WGS sequence"/>
</dbReference>
<evidence type="ECO:0000256" key="2">
    <source>
        <dbReference type="ARBA" id="ARBA00022448"/>
    </source>
</evidence>
<comment type="caution">
    <text evidence="10">The sequence shown here is derived from an EMBL/GenBank/DDBJ whole genome shotgun (WGS) entry which is preliminary data.</text>
</comment>
<keyword evidence="5" id="KW-0067">ATP-binding</keyword>
<keyword evidence="4" id="KW-0547">Nucleotide-binding</keyword>
<keyword evidence="11" id="KW-1185">Reference proteome</keyword>
<dbReference type="GO" id="GO:0140359">
    <property type="term" value="F:ABC-type transporter activity"/>
    <property type="evidence" value="ECO:0007669"/>
    <property type="project" value="InterPro"/>
</dbReference>
<dbReference type="GO" id="GO:0016887">
    <property type="term" value="F:ATP hydrolysis activity"/>
    <property type="evidence" value="ECO:0007669"/>
    <property type="project" value="InterPro"/>
</dbReference>
<feature type="domain" description="ABC transporter" evidence="9">
    <location>
        <begin position="35"/>
        <end position="289"/>
    </location>
</feature>
<dbReference type="InterPro" id="IPR013525">
    <property type="entry name" value="ABC2_TM"/>
</dbReference>
<feature type="transmembrane region" description="Helical" evidence="8">
    <location>
        <begin position="529"/>
        <end position="556"/>
    </location>
</feature>
<dbReference type="CDD" id="cd03213">
    <property type="entry name" value="ABCG_EPDR"/>
    <property type="match status" value="1"/>
</dbReference>
<feature type="transmembrane region" description="Helical" evidence="8">
    <location>
        <begin position="600"/>
        <end position="624"/>
    </location>
</feature>
<feature type="transmembrane region" description="Helical" evidence="8">
    <location>
        <begin position="494"/>
        <end position="517"/>
    </location>
</feature>
<organism evidence="10 11">
    <name type="scientific">Furculomyces boomerangus</name>
    <dbReference type="NCBI Taxonomy" id="61424"/>
    <lineage>
        <taxon>Eukaryota</taxon>
        <taxon>Fungi</taxon>
        <taxon>Fungi incertae sedis</taxon>
        <taxon>Zoopagomycota</taxon>
        <taxon>Kickxellomycotina</taxon>
        <taxon>Harpellomycetes</taxon>
        <taxon>Harpellales</taxon>
        <taxon>Harpellaceae</taxon>
        <taxon>Furculomyces</taxon>
    </lineage>
</organism>
<comment type="subcellular location">
    <subcellularLocation>
        <location evidence="1">Membrane</location>
        <topology evidence="1">Multi-pass membrane protein</topology>
    </subcellularLocation>
</comment>
<sequence length="663" mass="74067">MEDTISISQDVPDLELGSYQTEYSPSLVEANPAEITFENLVYSIQLGNNKKINFRKGKTISEKVIIDNITGSLRPGRLTAIMGPSGSGKTSLLNLLSGRNITGKVSGNIWLNGRPCEDGALSLVSRFISQDDVMLPTMTVSEIIEMAIRFRVEGIGEEELESRKKHAINTLELEKCQNTRIGDSMDKGVSGGERKRTAIAMEMATNSSVLFLDEPTSGLDIYTSLLVIKLLKKIAQSGQTVITVIHQPSSDIFNLFDDVVLLSQGKTVYFGPQDQIVPYFSKIGYKCPNYTNPADFMFTDVLNESGKDISPRTSKLEFQKELSQRLSEEWNKSELANSLRSRVQNPNTSVINESSFIDTINSFSQFKLLSQRAFKNMARNKLMVRIRVAQSIIIGLIFGIVFYDSRNKSLEVKIQNFMGALFFSCISQFLPVAVNVLSTFSTELHVVQRELQSEYYSLFPYFSAKVLVEIPLQIIGPIIFTSISYYMIGFRSEFRYFAIHACGLILLSLNAFALGIFTSTLFKSITVALSFLPMLVVIPMIFGGFIVNTGSMLGWIGWLQWTSPIKYAFTMLTTNQLSGFTIDGEPVGDEKLESLSLGRFKIVGCALFLLLLFIIMIVASYFGLLRITSNGKLRTKTTSTKKKKSILLGNPDERFIKNHSNKF</sequence>
<dbReference type="SMART" id="SM00382">
    <property type="entry name" value="AAA"/>
    <property type="match status" value="1"/>
</dbReference>
<proteinExistence type="predicted"/>
<dbReference type="PANTHER" id="PTHR48041:SF139">
    <property type="entry name" value="PROTEIN SCARLET"/>
    <property type="match status" value="1"/>
</dbReference>
<keyword evidence="3 8" id="KW-0812">Transmembrane</keyword>
<keyword evidence="7 8" id="KW-0472">Membrane</keyword>
<evidence type="ECO:0000256" key="1">
    <source>
        <dbReference type="ARBA" id="ARBA00004141"/>
    </source>
</evidence>
<keyword evidence="2" id="KW-0813">Transport</keyword>
<dbReference type="EMBL" id="MBFT01000069">
    <property type="protein sequence ID" value="PVU98739.1"/>
    <property type="molecule type" value="Genomic_DNA"/>
</dbReference>
<evidence type="ECO:0000256" key="7">
    <source>
        <dbReference type="ARBA" id="ARBA00023136"/>
    </source>
</evidence>
<evidence type="ECO:0000256" key="4">
    <source>
        <dbReference type="ARBA" id="ARBA00022741"/>
    </source>
</evidence>
<evidence type="ECO:0000256" key="5">
    <source>
        <dbReference type="ARBA" id="ARBA00022840"/>
    </source>
</evidence>